<dbReference type="RefSeq" id="WP_142896351.1">
    <property type="nucleotide sequence ID" value="NZ_ML660054.1"/>
</dbReference>
<name>A0A545TTU1_9PROT</name>
<dbReference type="GO" id="GO:0005886">
    <property type="term" value="C:plasma membrane"/>
    <property type="evidence" value="ECO:0007669"/>
    <property type="project" value="UniProtKB-SubCell"/>
</dbReference>
<sequence>MHRSHTAKTAAIPIVFCGLCLAASSLLLLLLSHHQLSQAIVGLSPIFWLVGIGMTGGVIYLMLCGYILRWGDKDQGIGYALIWLLLVGLAMRLLMLPSTPMLENDYFRYLWDGAVTAAGQNPFAHAPGNILQGDAPTALRELARESDGLLERVTYPVLRSIYPPVAQASFLLANWLEPWSLMAWRAVILAFDLISLGLLVAILRRLGRPVIWSALYWCNPLLVKEFFNSAHMDAVLVPFLLATLLLALKSRTAWASVTLALAAGCKVWPVLLLPSLLRPLAARWRQALAPLLIFGTIISLLATPILWAGFSQDSGFVAYAQSWQRNDALFGLIAWLSAALLDVFSLTSLDAARIARFAIALVIVSVAVGINRDDIREPAETARRFLFIAALLFLLSPTQYPWYYSWLLPFLVIQPSIPLLLMTALLPLYYLRFVFEANEFAAITERVFAWIQFGPVLGMLAWQWLASRKAGGTLTPIPVRQRSPET</sequence>
<feature type="transmembrane region" description="Helical" evidence="1">
    <location>
        <begin position="385"/>
        <end position="404"/>
    </location>
</feature>
<evidence type="ECO:0000256" key="1">
    <source>
        <dbReference type="SAM" id="Phobius"/>
    </source>
</evidence>
<keyword evidence="1" id="KW-0472">Membrane</keyword>
<reference evidence="2 3" key="1">
    <citation type="submission" date="2019-06" db="EMBL/GenBank/DDBJ databases">
        <title>Whole genome sequence for Rhodospirillaceae sp. R148.</title>
        <authorList>
            <person name="Wang G."/>
        </authorList>
    </citation>
    <scope>NUCLEOTIDE SEQUENCE [LARGE SCALE GENOMIC DNA]</scope>
    <source>
        <strain evidence="2 3">R148</strain>
    </source>
</reference>
<accession>A0A545TTU1</accession>
<feature type="transmembrane region" description="Helical" evidence="1">
    <location>
        <begin position="12"/>
        <end position="34"/>
    </location>
</feature>
<dbReference type="EMBL" id="VHSH01000003">
    <property type="protein sequence ID" value="TQV80637.1"/>
    <property type="molecule type" value="Genomic_DNA"/>
</dbReference>
<dbReference type="OrthoDB" id="3362857at2"/>
<comment type="caution">
    <text evidence="2">The sequence shown here is derived from an EMBL/GenBank/DDBJ whole genome shotgun (WGS) entry which is preliminary data.</text>
</comment>
<feature type="transmembrane region" description="Helical" evidence="1">
    <location>
        <begin position="447"/>
        <end position="465"/>
    </location>
</feature>
<proteinExistence type="predicted"/>
<keyword evidence="1" id="KW-1133">Transmembrane helix</keyword>
<gene>
    <name evidence="2" type="ORF">FKG95_10760</name>
</gene>
<dbReference type="Pfam" id="PF26314">
    <property type="entry name" value="MptA_B_family"/>
    <property type="match status" value="1"/>
</dbReference>
<organism evidence="2 3">
    <name type="scientific">Denitrobaculum tricleocarpae</name>
    <dbReference type="NCBI Taxonomy" id="2591009"/>
    <lineage>
        <taxon>Bacteria</taxon>
        <taxon>Pseudomonadati</taxon>
        <taxon>Pseudomonadota</taxon>
        <taxon>Alphaproteobacteria</taxon>
        <taxon>Rhodospirillales</taxon>
        <taxon>Rhodospirillaceae</taxon>
        <taxon>Denitrobaculum</taxon>
    </lineage>
</organism>
<feature type="transmembrane region" description="Helical" evidence="1">
    <location>
        <begin position="182"/>
        <end position="203"/>
    </location>
</feature>
<dbReference type="Proteomes" id="UP000315252">
    <property type="component" value="Unassembled WGS sequence"/>
</dbReference>
<dbReference type="AlphaFoldDB" id="A0A545TTU1"/>
<feature type="transmembrane region" description="Helical" evidence="1">
    <location>
        <begin position="46"/>
        <end position="68"/>
    </location>
</feature>
<feature type="transmembrane region" description="Helical" evidence="1">
    <location>
        <begin position="288"/>
        <end position="308"/>
    </location>
</feature>
<feature type="transmembrane region" description="Helical" evidence="1">
    <location>
        <begin position="77"/>
        <end position="95"/>
    </location>
</feature>
<feature type="transmembrane region" description="Helical" evidence="1">
    <location>
        <begin position="254"/>
        <end position="276"/>
    </location>
</feature>
<protein>
    <submittedName>
        <fullName evidence="2">DUF2029 domain-containing protein</fullName>
    </submittedName>
</protein>
<keyword evidence="1" id="KW-0812">Transmembrane</keyword>
<evidence type="ECO:0000313" key="3">
    <source>
        <dbReference type="Proteomes" id="UP000315252"/>
    </source>
</evidence>
<keyword evidence="3" id="KW-1185">Reference proteome</keyword>
<evidence type="ECO:0000313" key="2">
    <source>
        <dbReference type="EMBL" id="TQV80637.1"/>
    </source>
</evidence>
<feature type="transmembrane region" description="Helical" evidence="1">
    <location>
        <begin position="416"/>
        <end position="435"/>
    </location>
</feature>
<feature type="transmembrane region" description="Helical" evidence="1">
    <location>
        <begin position="230"/>
        <end position="248"/>
    </location>
</feature>
<dbReference type="GO" id="GO:0016758">
    <property type="term" value="F:hexosyltransferase activity"/>
    <property type="evidence" value="ECO:0007669"/>
    <property type="project" value="InterPro"/>
</dbReference>